<proteinExistence type="predicted"/>
<sequence>MADDGEGHGGFEAATGYGPARAETVPGGRAAEVRVAYEGLLQIRRLTHAGPGDPAAVPASWERLRPVRAVALALEAAGIAPSAVDGAGARTATGYAVREGDGTGTARVEWLGPAGSGASLDEEAALTRCAAALERLGWEALMYRGPRRRRHLEVEPAR</sequence>
<evidence type="ECO:0000313" key="2">
    <source>
        <dbReference type="EMBL" id="MBP0457902.1"/>
    </source>
</evidence>
<reference evidence="2" key="1">
    <citation type="submission" date="2021-03" db="EMBL/GenBank/DDBJ databases">
        <title>Whole genome sequence of Streptomyces bomunensis MMS17-BM035.</title>
        <authorList>
            <person name="Lee J.H."/>
        </authorList>
    </citation>
    <scope>NUCLEOTIDE SEQUENCE</scope>
    <source>
        <strain evidence="2">MMS17-BM035</strain>
    </source>
</reference>
<gene>
    <name evidence="2" type="ORF">JFN87_10370</name>
</gene>
<dbReference type="EMBL" id="JAGIQL010000030">
    <property type="protein sequence ID" value="MBP0457902.1"/>
    <property type="molecule type" value="Genomic_DNA"/>
</dbReference>
<name>A0A940ME38_9ACTN</name>
<keyword evidence="3" id="KW-1185">Reference proteome</keyword>
<accession>A0A940ME38</accession>
<organism evidence="2 3">
    <name type="scientific">Streptomyces montanisoli</name>
    <dbReference type="NCBI Taxonomy" id="2798581"/>
    <lineage>
        <taxon>Bacteria</taxon>
        <taxon>Bacillati</taxon>
        <taxon>Actinomycetota</taxon>
        <taxon>Actinomycetes</taxon>
        <taxon>Kitasatosporales</taxon>
        <taxon>Streptomycetaceae</taxon>
        <taxon>Streptomyces</taxon>
    </lineage>
</organism>
<dbReference type="Proteomes" id="UP000670475">
    <property type="component" value="Unassembled WGS sequence"/>
</dbReference>
<feature type="region of interest" description="Disordered" evidence="1">
    <location>
        <begin position="1"/>
        <end position="22"/>
    </location>
</feature>
<protein>
    <submittedName>
        <fullName evidence="2">Uncharacterized protein</fullName>
    </submittedName>
</protein>
<evidence type="ECO:0000256" key="1">
    <source>
        <dbReference type="SAM" id="MobiDB-lite"/>
    </source>
</evidence>
<dbReference type="RefSeq" id="WP_209339658.1">
    <property type="nucleotide sequence ID" value="NZ_JAGIQL010000030.1"/>
</dbReference>
<evidence type="ECO:0000313" key="3">
    <source>
        <dbReference type="Proteomes" id="UP000670475"/>
    </source>
</evidence>
<dbReference type="AlphaFoldDB" id="A0A940ME38"/>
<comment type="caution">
    <text evidence="2">The sequence shown here is derived from an EMBL/GenBank/DDBJ whole genome shotgun (WGS) entry which is preliminary data.</text>
</comment>